<dbReference type="Proteomes" id="UP000442714">
    <property type="component" value="Unassembled WGS sequence"/>
</dbReference>
<name>A0A844ZUQ8_9SPHN</name>
<evidence type="ECO:0000313" key="8">
    <source>
        <dbReference type="Proteomes" id="UP000442714"/>
    </source>
</evidence>
<feature type="transmembrane region" description="Helical" evidence="5">
    <location>
        <begin position="63"/>
        <end position="81"/>
    </location>
</feature>
<comment type="caution">
    <text evidence="7">The sequence shown here is derived from an EMBL/GenBank/DDBJ whole genome shotgun (WGS) entry which is preliminary data.</text>
</comment>
<dbReference type="AlphaFoldDB" id="A0A844ZUQ8"/>
<evidence type="ECO:0000313" key="7">
    <source>
        <dbReference type="EMBL" id="MXO91723.1"/>
    </source>
</evidence>
<protein>
    <submittedName>
        <fullName evidence="7">GtrA family protein</fullName>
    </submittedName>
</protein>
<dbReference type="OrthoDB" id="7427070at2"/>
<evidence type="ECO:0000259" key="6">
    <source>
        <dbReference type="Pfam" id="PF04138"/>
    </source>
</evidence>
<dbReference type="Pfam" id="PF04138">
    <property type="entry name" value="GtrA_DPMS_TM"/>
    <property type="match status" value="1"/>
</dbReference>
<feature type="transmembrane region" description="Helical" evidence="5">
    <location>
        <begin position="93"/>
        <end position="114"/>
    </location>
</feature>
<evidence type="ECO:0000256" key="2">
    <source>
        <dbReference type="ARBA" id="ARBA00022692"/>
    </source>
</evidence>
<keyword evidence="2 5" id="KW-0812">Transmembrane</keyword>
<dbReference type="GO" id="GO:0000271">
    <property type="term" value="P:polysaccharide biosynthetic process"/>
    <property type="evidence" value="ECO:0007669"/>
    <property type="project" value="InterPro"/>
</dbReference>
<keyword evidence="4 5" id="KW-0472">Membrane</keyword>
<evidence type="ECO:0000256" key="1">
    <source>
        <dbReference type="ARBA" id="ARBA00004141"/>
    </source>
</evidence>
<feature type="domain" description="GtrA/DPMS transmembrane" evidence="6">
    <location>
        <begin position="40"/>
        <end position="146"/>
    </location>
</feature>
<keyword evidence="8" id="KW-1185">Reference proteome</keyword>
<gene>
    <name evidence="7" type="ORF">GRI41_12875</name>
</gene>
<comment type="subcellular location">
    <subcellularLocation>
        <location evidence="1">Membrane</location>
        <topology evidence="1">Multi-pass membrane protein</topology>
    </subcellularLocation>
</comment>
<sequence length="149" mass="16158">MREPVAHDNLPGGNLVSRLLRPRVGWMLLRNTVVSTGVFVVFGLGLLWLLVEQGGMDTVLSTGISFVAANTAHYIFGRTWIFRGTDRGVASGYALFLINGGIGLAITMGSMALLLEHTPINYLAARIVVSVIAGLAMFVLNAVWNFRRV</sequence>
<evidence type="ECO:0000256" key="4">
    <source>
        <dbReference type="ARBA" id="ARBA00023136"/>
    </source>
</evidence>
<dbReference type="RefSeq" id="WP_160605445.1">
    <property type="nucleotide sequence ID" value="NZ_WTYX01000002.1"/>
</dbReference>
<reference evidence="7 8" key="1">
    <citation type="submission" date="2019-12" db="EMBL/GenBank/DDBJ databases">
        <title>Genomic-based taxomic classification of the family Erythrobacteraceae.</title>
        <authorList>
            <person name="Xu L."/>
        </authorList>
    </citation>
    <scope>NUCLEOTIDE SEQUENCE [LARGE SCALE GENOMIC DNA]</scope>
    <source>
        <strain evidence="7 8">KCTC 52763</strain>
    </source>
</reference>
<dbReference type="EMBL" id="WTYX01000002">
    <property type="protein sequence ID" value="MXO91723.1"/>
    <property type="molecule type" value="Genomic_DNA"/>
</dbReference>
<accession>A0A844ZUQ8</accession>
<dbReference type="InterPro" id="IPR007267">
    <property type="entry name" value="GtrA_DPMS_TM"/>
</dbReference>
<feature type="transmembrane region" description="Helical" evidence="5">
    <location>
        <begin position="28"/>
        <end position="51"/>
    </location>
</feature>
<feature type="transmembrane region" description="Helical" evidence="5">
    <location>
        <begin position="120"/>
        <end position="144"/>
    </location>
</feature>
<evidence type="ECO:0000256" key="5">
    <source>
        <dbReference type="SAM" id="Phobius"/>
    </source>
</evidence>
<evidence type="ECO:0000256" key="3">
    <source>
        <dbReference type="ARBA" id="ARBA00022989"/>
    </source>
</evidence>
<proteinExistence type="predicted"/>
<dbReference type="GO" id="GO:0016020">
    <property type="term" value="C:membrane"/>
    <property type="evidence" value="ECO:0007669"/>
    <property type="project" value="UniProtKB-SubCell"/>
</dbReference>
<keyword evidence="3 5" id="KW-1133">Transmembrane helix</keyword>
<organism evidence="7 8">
    <name type="scientific">Pontixanthobacter aquaemixtae</name>
    <dbReference type="NCBI Taxonomy" id="1958940"/>
    <lineage>
        <taxon>Bacteria</taxon>
        <taxon>Pseudomonadati</taxon>
        <taxon>Pseudomonadota</taxon>
        <taxon>Alphaproteobacteria</taxon>
        <taxon>Sphingomonadales</taxon>
        <taxon>Erythrobacteraceae</taxon>
        <taxon>Pontixanthobacter</taxon>
    </lineage>
</organism>